<dbReference type="CDD" id="cd01650">
    <property type="entry name" value="RT_nLTR_like"/>
    <property type="match status" value="1"/>
</dbReference>
<feature type="domain" description="Reverse transcriptase" evidence="3">
    <location>
        <begin position="678"/>
        <end position="921"/>
    </location>
</feature>
<dbReference type="EMBL" id="VDCV01000009">
    <property type="protein sequence ID" value="KAB5540603.1"/>
    <property type="molecule type" value="Genomic_DNA"/>
</dbReference>
<organism evidence="4 5">
    <name type="scientific">Salix brachista</name>
    <dbReference type="NCBI Taxonomy" id="2182728"/>
    <lineage>
        <taxon>Eukaryota</taxon>
        <taxon>Viridiplantae</taxon>
        <taxon>Streptophyta</taxon>
        <taxon>Embryophyta</taxon>
        <taxon>Tracheophyta</taxon>
        <taxon>Spermatophyta</taxon>
        <taxon>Magnoliopsida</taxon>
        <taxon>eudicotyledons</taxon>
        <taxon>Gunneridae</taxon>
        <taxon>Pentapetalae</taxon>
        <taxon>rosids</taxon>
        <taxon>fabids</taxon>
        <taxon>Malpighiales</taxon>
        <taxon>Salicaceae</taxon>
        <taxon>Saliceae</taxon>
        <taxon>Salix</taxon>
    </lineage>
</organism>
<accession>A0A5N5LD40</accession>
<dbReference type="InterPro" id="IPR052343">
    <property type="entry name" value="Retrotransposon-Effector_Assoc"/>
</dbReference>
<feature type="compositionally biased region" description="Basic and acidic residues" evidence="1">
    <location>
        <begin position="287"/>
        <end position="305"/>
    </location>
</feature>
<protein>
    <recommendedName>
        <fullName evidence="3">Reverse transcriptase domain-containing protein</fullName>
    </recommendedName>
</protein>
<dbReference type="Proteomes" id="UP000326939">
    <property type="component" value="Chromosome 9"/>
</dbReference>
<evidence type="ECO:0000259" key="3">
    <source>
        <dbReference type="PROSITE" id="PS50878"/>
    </source>
</evidence>
<comment type="caution">
    <text evidence="4">The sequence shown here is derived from an EMBL/GenBank/DDBJ whole genome shotgun (WGS) entry which is preliminary data.</text>
</comment>
<dbReference type="InterPro" id="IPR043502">
    <property type="entry name" value="DNA/RNA_pol_sf"/>
</dbReference>
<dbReference type="PROSITE" id="PS50878">
    <property type="entry name" value="RT_POL"/>
    <property type="match status" value="1"/>
</dbReference>
<keyword evidence="2" id="KW-1133">Transmembrane helix</keyword>
<feature type="region of interest" description="Disordered" evidence="1">
    <location>
        <begin position="280"/>
        <end position="315"/>
    </location>
</feature>
<evidence type="ECO:0000256" key="2">
    <source>
        <dbReference type="SAM" id="Phobius"/>
    </source>
</evidence>
<proteinExistence type="predicted"/>
<name>A0A5N5LD40_9ROSI</name>
<dbReference type="Gene3D" id="3.60.10.10">
    <property type="entry name" value="Endonuclease/exonuclease/phosphatase"/>
    <property type="match status" value="1"/>
</dbReference>
<dbReference type="SUPFAM" id="SSF56672">
    <property type="entry name" value="DNA/RNA polymerases"/>
    <property type="match status" value="1"/>
</dbReference>
<dbReference type="PANTHER" id="PTHR46890:SF48">
    <property type="entry name" value="RNA-DIRECTED DNA POLYMERASE"/>
    <property type="match status" value="1"/>
</dbReference>
<dbReference type="SUPFAM" id="SSF56219">
    <property type="entry name" value="DNase I-like"/>
    <property type="match status" value="1"/>
</dbReference>
<dbReference type="InterPro" id="IPR000477">
    <property type="entry name" value="RT_dom"/>
</dbReference>
<dbReference type="PANTHER" id="PTHR46890">
    <property type="entry name" value="NON-LTR RETROLELEMENT REVERSE TRANSCRIPTASE-LIKE PROTEIN-RELATED"/>
    <property type="match status" value="1"/>
</dbReference>
<gene>
    <name evidence="4" type="ORF">DKX38_013577</name>
</gene>
<evidence type="ECO:0000313" key="4">
    <source>
        <dbReference type="EMBL" id="KAB5540603.1"/>
    </source>
</evidence>
<sequence>MISWIEVSDENLNRHFVTHKKPYHASGPHIFIGHLHIFWDLERAAYRDGLIDVTSLKFPRTSGMATKEMVLRDRDRGQRFFGAAAEKWFLGLPSASVASTGQSVAGCGRPAWGLARHTLPFLMEPQPPNSVLSAPPVVAPSYVAMADRGLGQQQANFQPNFSPRAYNKSFQFVLMGEKRSIVTDTRSSEKFQNAPAAIFYDDEVDALAAPLQHTLVGFALLNLAKSLGPPIQMDEATAKGTRPSKARVCIEFDCLLAPNNNLKLATEGVTKNKAEWVKVQHKKTAPKHVDNNGKESQKLEMDKGDPIPPLDKGKSIQIDNTPILVDERTCAKNQDREIVRDTPLGSLIEIEIPVILADSNNLQEAKFCSQIGSDSVVGDSQPIGLNSLNMNAPIPSNCNTIESTKSLNFDGRFLKFESHPRILTRQNSEGDVTSHYIKKDLDHNQCLTVSVNTPWLSQSFFISFVYAKNLRSERKFLWDELCEIASILDGPWAVGGDFNVVFNVKESKGGDNPNQGSMEEFGSCLLDYWLLDAGYEGNDFTWTNGKVLRRLDRIAFNLEWSDLFSLTRVKHLNRVGSDHCPLLFQCSQAVQTFPSSFSDPSSINREVLHKEMAILNKTLFLEEKFWQQKSGYNAINVDANDIDWSFIPNIITNEDNNFLTSIHDRLEIRTVVFECDANSAAGPNGFSGASSTTIVLIPKVSHPKTWGEFRPTMRIEDNILLAQELVQSIDEKTRGSNVILKLDMMKAYDRIDWAFIIKIMCKFGFCSKMTDMIGNCISNCWFSVLFNGEITGYFHGSRGLRQGDPISPTLFIIVVEYLSRGLYNMFQRYPSLHYLARCPVLVPHLAFADDIIIFSNGVKSSLMRITNFLAEYEQCSGQKVNSSKSGFILSSRASLSRVSIVDGALGFPRIRLPTKYLGMPLYKGTKKRLKGSSINSCGAPRGRGESIGSVRRTYAIPWRKGVLACRGFRTSASFSGGASVHDSPIWKRLSMAGRACEDLIRIALRLASPISLFLIVGGAVRVLELTILFGRSLHIVVLLCIVLGIGLQGKGICTVSKCYGCNGIESLEHLFLFCPSVSPVWNFFAAMFSVSLPVDGSIRHWFSA</sequence>
<reference evidence="5" key="1">
    <citation type="journal article" date="2019" name="Gigascience">
        <title>De novo genome assembly of the endangered Acer yangbiense, a plant species with extremely small populations endemic to Yunnan Province, China.</title>
        <authorList>
            <person name="Yang J."/>
            <person name="Wariss H.M."/>
            <person name="Tao L."/>
            <person name="Zhang R."/>
            <person name="Yun Q."/>
            <person name="Hollingsworth P."/>
            <person name="Dao Z."/>
            <person name="Luo G."/>
            <person name="Guo H."/>
            <person name="Ma Y."/>
            <person name="Sun W."/>
        </authorList>
    </citation>
    <scope>NUCLEOTIDE SEQUENCE [LARGE SCALE GENOMIC DNA]</scope>
    <source>
        <strain evidence="5">cv. br00</strain>
    </source>
</reference>
<keyword evidence="2" id="KW-0472">Membrane</keyword>
<evidence type="ECO:0000313" key="5">
    <source>
        <dbReference type="Proteomes" id="UP000326939"/>
    </source>
</evidence>
<keyword evidence="2" id="KW-0812">Transmembrane</keyword>
<dbReference type="InterPro" id="IPR036691">
    <property type="entry name" value="Endo/exonu/phosph_ase_sf"/>
</dbReference>
<feature type="transmembrane region" description="Helical" evidence="2">
    <location>
        <begin position="1032"/>
        <end position="1049"/>
    </location>
</feature>
<keyword evidence="5" id="KW-1185">Reference proteome</keyword>
<dbReference type="AlphaFoldDB" id="A0A5N5LD40"/>
<dbReference type="Pfam" id="PF00078">
    <property type="entry name" value="RVT_1"/>
    <property type="match status" value="1"/>
</dbReference>
<evidence type="ECO:0000256" key="1">
    <source>
        <dbReference type="SAM" id="MobiDB-lite"/>
    </source>
</evidence>